<keyword evidence="8 10" id="KW-0472">Membrane</keyword>
<keyword evidence="4 10" id="KW-1003">Cell membrane</keyword>
<keyword evidence="5 10" id="KW-0132">Cell division</keyword>
<dbReference type="AlphaFoldDB" id="A0A414AV70"/>
<sequence length="310" mass="34115">MGIRTLLYLFRLGLKNLWHHRVYTAASVITMSACIFLFGLFYLAAANVDSMVKKTEQEVYVAVFFDEGILPERVEEIGNLIQSRPEVLRTVYVSADEAWSGFKEKYYENAEALDGIFETDNPLASSGNYQVYIDRIGSQEGFVEYVQSIEGVRKTTHSADTVMALLKLRQGAARLIAGSAVLLVLISVLLIHNTLSVGIEAQKEKTRVMRLMGAREGFVKIPFMAEAVVMGAAGVVIPLILLMWLYRWGLAFAVSGLNGLGSLRGLESGLLTEAQVFPGLIRASVLLGIFTGVAGGLSVMGKLKRRKKER</sequence>
<evidence type="ECO:0000256" key="7">
    <source>
        <dbReference type="ARBA" id="ARBA00022989"/>
    </source>
</evidence>
<dbReference type="RefSeq" id="WP_002566246.1">
    <property type="nucleotide sequence ID" value="NZ_BAABXO010000003.1"/>
</dbReference>
<dbReference type="Proteomes" id="UP000283975">
    <property type="component" value="Unassembled WGS sequence"/>
</dbReference>
<proteinExistence type="inferred from homology"/>
<dbReference type="InterPro" id="IPR003838">
    <property type="entry name" value="ABC3_permease_C"/>
</dbReference>
<dbReference type="PROSITE" id="PS51257">
    <property type="entry name" value="PROKAR_LIPOPROTEIN"/>
    <property type="match status" value="1"/>
</dbReference>
<evidence type="ECO:0000259" key="12">
    <source>
        <dbReference type="Pfam" id="PF02687"/>
    </source>
</evidence>
<feature type="transmembrane region" description="Helical" evidence="11">
    <location>
        <begin position="175"/>
        <end position="200"/>
    </location>
</feature>
<name>A0A414AV70_9FIRM</name>
<comment type="caution">
    <text evidence="15">The sequence shown here is derived from an EMBL/GenBank/DDBJ whole genome shotgun (WGS) entry which is preliminary data.</text>
</comment>
<reference evidence="16 17" key="1">
    <citation type="submission" date="2018-08" db="EMBL/GenBank/DDBJ databases">
        <title>A genome reference for cultivated species of the human gut microbiota.</title>
        <authorList>
            <person name="Zou Y."/>
            <person name="Xue W."/>
            <person name="Luo G."/>
        </authorList>
    </citation>
    <scope>NUCLEOTIDE SEQUENCE [LARGE SCALE GENOMIC DNA]</scope>
    <source>
        <strain evidence="14 17">AF14-18</strain>
        <strain evidence="15 16">AM35-14</strain>
    </source>
</reference>
<feature type="transmembrane region" description="Helical" evidence="11">
    <location>
        <begin position="221"/>
        <end position="246"/>
    </location>
</feature>
<evidence type="ECO:0000256" key="6">
    <source>
        <dbReference type="ARBA" id="ARBA00022692"/>
    </source>
</evidence>
<comment type="function">
    <text evidence="10">Part of the ABC transporter FtsEX involved in asymmetric cellular division facilitating the initiation of sporulation.</text>
</comment>
<dbReference type="KEGG" id="cbol:CGC65_02225"/>
<keyword evidence="7 11" id="KW-1133">Transmembrane helix</keyword>
<dbReference type="GO" id="GO:0051301">
    <property type="term" value="P:cell division"/>
    <property type="evidence" value="ECO:0007669"/>
    <property type="project" value="UniProtKB-KW"/>
</dbReference>
<evidence type="ECO:0000256" key="4">
    <source>
        <dbReference type="ARBA" id="ARBA00022475"/>
    </source>
</evidence>
<evidence type="ECO:0000256" key="11">
    <source>
        <dbReference type="SAM" id="Phobius"/>
    </source>
</evidence>
<organism evidence="15 16">
    <name type="scientific">Enterocloster bolteae</name>
    <dbReference type="NCBI Taxonomy" id="208479"/>
    <lineage>
        <taxon>Bacteria</taxon>
        <taxon>Bacillati</taxon>
        <taxon>Bacillota</taxon>
        <taxon>Clostridia</taxon>
        <taxon>Lachnospirales</taxon>
        <taxon>Lachnospiraceae</taxon>
        <taxon>Enterocloster</taxon>
    </lineage>
</organism>
<dbReference type="InterPro" id="IPR004513">
    <property type="entry name" value="FtsX"/>
</dbReference>
<evidence type="ECO:0000259" key="13">
    <source>
        <dbReference type="Pfam" id="PF18075"/>
    </source>
</evidence>
<dbReference type="Pfam" id="PF18075">
    <property type="entry name" value="FtsX_ECD"/>
    <property type="match status" value="1"/>
</dbReference>
<evidence type="ECO:0000256" key="5">
    <source>
        <dbReference type="ARBA" id="ARBA00022618"/>
    </source>
</evidence>
<feature type="transmembrane region" description="Helical" evidence="11">
    <location>
        <begin position="21"/>
        <end position="45"/>
    </location>
</feature>
<feature type="domain" description="ABC3 transporter permease C-terminal" evidence="12">
    <location>
        <begin position="180"/>
        <end position="300"/>
    </location>
</feature>
<evidence type="ECO:0000256" key="3">
    <source>
        <dbReference type="ARBA" id="ARBA00021907"/>
    </source>
</evidence>
<evidence type="ECO:0000256" key="2">
    <source>
        <dbReference type="ARBA" id="ARBA00007379"/>
    </source>
</evidence>
<evidence type="ECO:0000313" key="15">
    <source>
        <dbReference type="EMBL" id="RHC55578.1"/>
    </source>
</evidence>
<evidence type="ECO:0000256" key="9">
    <source>
        <dbReference type="ARBA" id="ARBA00023306"/>
    </source>
</evidence>
<keyword evidence="9 10" id="KW-0131">Cell cycle</keyword>
<feature type="transmembrane region" description="Helical" evidence="11">
    <location>
        <begin position="280"/>
        <end position="300"/>
    </location>
</feature>
<dbReference type="Pfam" id="PF02687">
    <property type="entry name" value="FtsX"/>
    <property type="match status" value="1"/>
</dbReference>
<evidence type="ECO:0000256" key="1">
    <source>
        <dbReference type="ARBA" id="ARBA00004651"/>
    </source>
</evidence>
<dbReference type="InterPro" id="IPR040690">
    <property type="entry name" value="FtsX_ECD"/>
</dbReference>
<dbReference type="EMBL" id="QRZM01000001">
    <property type="protein sequence ID" value="RGV78334.1"/>
    <property type="molecule type" value="Genomic_DNA"/>
</dbReference>
<dbReference type="GO" id="GO:0005886">
    <property type="term" value="C:plasma membrane"/>
    <property type="evidence" value="ECO:0007669"/>
    <property type="project" value="UniProtKB-SubCell"/>
</dbReference>
<dbReference type="Gene3D" id="3.30.70.3040">
    <property type="match status" value="1"/>
</dbReference>
<comment type="similarity">
    <text evidence="2 10">Belongs to the ABC-4 integral membrane protein family. FtsX subfamily.</text>
</comment>
<dbReference type="PIRSF" id="PIRSF003097">
    <property type="entry name" value="FtsX"/>
    <property type="match status" value="1"/>
</dbReference>
<dbReference type="PANTHER" id="PTHR47755">
    <property type="entry name" value="CELL DIVISION PROTEIN FTSX"/>
    <property type="match status" value="1"/>
</dbReference>
<evidence type="ECO:0000313" key="17">
    <source>
        <dbReference type="Proteomes" id="UP000284543"/>
    </source>
</evidence>
<evidence type="ECO:0000256" key="8">
    <source>
        <dbReference type="ARBA" id="ARBA00023136"/>
    </source>
</evidence>
<evidence type="ECO:0000256" key="10">
    <source>
        <dbReference type="PIRNR" id="PIRNR003097"/>
    </source>
</evidence>
<evidence type="ECO:0000313" key="14">
    <source>
        <dbReference type="EMBL" id="RGV78334.1"/>
    </source>
</evidence>
<dbReference type="EMBL" id="QSHZ01000013">
    <property type="protein sequence ID" value="RHC55578.1"/>
    <property type="molecule type" value="Genomic_DNA"/>
</dbReference>
<accession>A0A414AV70</accession>
<dbReference type="PANTHER" id="PTHR47755:SF1">
    <property type="entry name" value="CELL DIVISION PROTEIN FTSX"/>
    <property type="match status" value="1"/>
</dbReference>
<protein>
    <recommendedName>
        <fullName evidence="3 10">Cell division protein FtsX</fullName>
    </recommendedName>
</protein>
<keyword evidence="6 11" id="KW-0812">Transmembrane</keyword>
<evidence type="ECO:0000313" key="16">
    <source>
        <dbReference type="Proteomes" id="UP000283975"/>
    </source>
</evidence>
<comment type="subcellular location">
    <subcellularLocation>
        <location evidence="1">Cell membrane</location>
        <topology evidence="1">Multi-pass membrane protein</topology>
    </subcellularLocation>
</comment>
<gene>
    <name evidence="15" type="ORF">DW839_13785</name>
    <name evidence="14" type="ORF">DWW02_00920</name>
</gene>
<feature type="domain" description="FtsX extracellular" evidence="13">
    <location>
        <begin position="60"/>
        <end position="154"/>
    </location>
</feature>
<dbReference type="Proteomes" id="UP000284543">
    <property type="component" value="Unassembled WGS sequence"/>
</dbReference>